<gene>
    <name evidence="1" type="ORF">Abin_008_031</name>
</gene>
<dbReference type="Proteomes" id="UP000032673">
    <property type="component" value="Unassembled WGS sequence"/>
</dbReference>
<organism evidence="1 2">
    <name type="scientific">Acetobacter indonesiensis</name>
    <dbReference type="NCBI Taxonomy" id="104101"/>
    <lineage>
        <taxon>Bacteria</taxon>
        <taxon>Pseudomonadati</taxon>
        <taxon>Pseudomonadota</taxon>
        <taxon>Alphaproteobacteria</taxon>
        <taxon>Acetobacterales</taxon>
        <taxon>Acetobacteraceae</taxon>
        <taxon>Acetobacter</taxon>
    </lineage>
</organism>
<keyword evidence="2" id="KW-1185">Reference proteome</keyword>
<protein>
    <submittedName>
        <fullName evidence="1">Uncharacterized protein</fullName>
    </submittedName>
</protein>
<name>A0ABQ0K6B4_9PROT</name>
<accession>A0ABQ0K6B4</accession>
<evidence type="ECO:0000313" key="1">
    <source>
        <dbReference type="EMBL" id="GAN62525.1"/>
    </source>
</evidence>
<dbReference type="EMBL" id="BAMW01000008">
    <property type="protein sequence ID" value="GAN62525.1"/>
    <property type="molecule type" value="Genomic_DNA"/>
</dbReference>
<evidence type="ECO:0000313" key="2">
    <source>
        <dbReference type="Proteomes" id="UP000032673"/>
    </source>
</evidence>
<comment type="caution">
    <text evidence="1">The sequence shown here is derived from an EMBL/GenBank/DDBJ whole genome shotgun (WGS) entry which is preliminary data.</text>
</comment>
<reference evidence="1 2" key="1">
    <citation type="submission" date="2012-11" db="EMBL/GenBank/DDBJ databases">
        <title>Whole genome sequence of Acetobacter indonesiensis 5H-1.</title>
        <authorList>
            <person name="Azuma Y."/>
            <person name="Higashiura N."/>
            <person name="Hirakawa H."/>
            <person name="Matsushita K."/>
        </authorList>
    </citation>
    <scope>NUCLEOTIDE SEQUENCE [LARGE SCALE GENOMIC DNA]</scope>
    <source>
        <strain evidence="1 2">5H-1</strain>
    </source>
</reference>
<proteinExistence type="predicted"/>
<sequence>MPVGSTCNLNELFNDVLGRWQVRIAHTEVDDVFTDRACCGSHRISKHIGCFRNWAADKQAR</sequence>